<dbReference type="InterPro" id="IPR040195">
    <property type="entry name" value="CUE_CUED1"/>
</dbReference>
<dbReference type="Proteomes" id="UP000092445">
    <property type="component" value="Unassembled WGS sequence"/>
</dbReference>
<dbReference type="CDD" id="cd14366">
    <property type="entry name" value="CUE_CUED1"/>
    <property type="match status" value="1"/>
</dbReference>
<keyword evidence="4" id="KW-1185">Reference proteome</keyword>
<sequence length="341" mass="38429">MASTMQLEFSQAMSDFKTMFPDMDRDVIEAVLRANQGAVDATIDQLLQMSTDNQNEKLRNELDANISPQRSLINLSDPEGEVNAKQPATGQLVDVSDEIDARTEKAIPAAAAANAVLLNLNCSITGSGSPNHSTGASPKIRPPQTQNKSSQGSTPKKTVRNHIAINTTSKRWNPPMLLPLPANFLRITPVNTAPNTIALPYDAAREFDLPDEQFAMMLQNEEFMNQLRWNQEFMNALDKEQCGKGKTEDDAAFKERLKHMGKVSRKKFLQMARVFTWQRNKKVTTAKQIDSLPLKEEPSDDEEHHHHHPHHQHHNQQQHNAEQTQLTNSQQQRKSECAEEQ</sequence>
<reference evidence="4" key="1">
    <citation type="submission" date="2014-03" db="EMBL/GenBank/DDBJ databases">
        <authorList>
            <person name="Aksoy S."/>
            <person name="Warren W."/>
            <person name="Wilson R.K."/>
        </authorList>
    </citation>
    <scope>NUCLEOTIDE SEQUENCE [LARGE SCALE GENOMIC DNA]</scope>
    <source>
        <strain evidence="4">IAEA</strain>
    </source>
</reference>
<feature type="compositionally biased region" description="Basic residues" evidence="1">
    <location>
        <begin position="305"/>
        <end position="316"/>
    </location>
</feature>
<dbReference type="SUPFAM" id="SSF46934">
    <property type="entry name" value="UBA-like"/>
    <property type="match status" value="1"/>
</dbReference>
<dbReference type="Gene3D" id="1.10.8.10">
    <property type="entry name" value="DNA helicase RuvA subunit, C-terminal domain"/>
    <property type="match status" value="1"/>
</dbReference>
<dbReference type="VEuPathDB" id="VectorBase:GPAI046797"/>
<organism evidence="3 4">
    <name type="scientific">Glossina pallidipes</name>
    <name type="common">Tsetse fly</name>
    <dbReference type="NCBI Taxonomy" id="7398"/>
    <lineage>
        <taxon>Eukaryota</taxon>
        <taxon>Metazoa</taxon>
        <taxon>Ecdysozoa</taxon>
        <taxon>Arthropoda</taxon>
        <taxon>Hexapoda</taxon>
        <taxon>Insecta</taxon>
        <taxon>Pterygota</taxon>
        <taxon>Neoptera</taxon>
        <taxon>Endopterygota</taxon>
        <taxon>Diptera</taxon>
        <taxon>Brachycera</taxon>
        <taxon>Muscomorpha</taxon>
        <taxon>Hippoboscoidea</taxon>
        <taxon>Glossinidae</taxon>
        <taxon>Glossina</taxon>
    </lineage>
</organism>
<dbReference type="STRING" id="7398.A0A1B0AIG0"/>
<dbReference type="PANTHER" id="PTHR13467:SF3">
    <property type="entry name" value="CUE DOMAIN-CONTAINING PROTEIN 1"/>
    <property type="match status" value="1"/>
</dbReference>
<reference evidence="3" key="2">
    <citation type="submission" date="2020-05" db="UniProtKB">
        <authorList>
            <consortium name="EnsemblMetazoa"/>
        </authorList>
    </citation>
    <scope>IDENTIFICATION</scope>
    <source>
        <strain evidence="3">IAEA</strain>
    </source>
</reference>
<feature type="region of interest" description="Disordered" evidence="1">
    <location>
        <begin position="286"/>
        <end position="341"/>
    </location>
</feature>
<evidence type="ECO:0000313" key="4">
    <source>
        <dbReference type="Proteomes" id="UP000092445"/>
    </source>
</evidence>
<accession>A0A1B0AIG0</accession>
<dbReference type="SMART" id="SM00546">
    <property type="entry name" value="CUE"/>
    <property type="match status" value="1"/>
</dbReference>
<feature type="region of interest" description="Disordered" evidence="1">
    <location>
        <begin position="128"/>
        <end position="158"/>
    </location>
</feature>
<dbReference type="InterPro" id="IPR003892">
    <property type="entry name" value="CUE"/>
</dbReference>
<dbReference type="PANTHER" id="PTHR13467">
    <property type="entry name" value="CUE DOMAIN CONTAINING PROTEIN 1"/>
    <property type="match status" value="1"/>
</dbReference>
<evidence type="ECO:0000313" key="3">
    <source>
        <dbReference type="EnsemblMetazoa" id="GPAI046797-PA"/>
    </source>
</evidence>
<dbReference type="InterPro" id="IPR009060">
    <property type="entry name" value="UBA-like_sf"/>
</dbReference>
<dbReference type="GO" id="GO:0043130">
    <property type="term" value="F:ubiquitin binding"/>
    <property type="evidence" value="ECO:0007669"/>
    <property type="project" value="InterPro"/>
</dbReference>
<dbReference type="PROSITE" id="PS51140">
    <property type="entry name" value="CUE"/>
    <property type="match status" value="1"/>
</dbReference>
<evidence type="ECO:0000259" key="2">
    <source>
        <dbReference type="PROSITE" id="PS51140"/>
    </source>
</evidence>
<feature type="compositionally biased region" description="Polar residues" evidence="1">
    <location>
        <begin position="143"/>
        <end position="156"/>
    </location>
</feature>
<proteinExistence type="predicted"/>
<dbReference type="AlphaFoldDB" id="A0A1B0AIG0"/>
<protein>
    <submittedName>
        <fullName evidence="3">CUE domain-containing protein</fullName>
    </submittedName>
</protein>
<dbReference type="EnsemblMetazoa" id="GPAI046797-RA">
    <property type="protein sequence ID" value="GPAI046797-PA"/>
    <property type="gene ID" value="GPAI046797"/>
</dbReference>
<name>A0A1B0AIG0_GLOPL</name>
<dbReference type="InterPro" id="IPR040192">
    <property type="entry name" value="CUEDC1"/>
</dbReference>
<evidence type="ECO:0000256" key="1">
    <source>
        <dbReference type="SAM" id="MobiDB-lite"/>
    </source>
</evidence>
<dbReference type="Pfam" id="PF02845">
    <property type="entry name" value="CUE"/>
    <property type="match status" value="1"/>
</dbReference>
<feature type="compositionally biased region" description="Polar residues" evidence="1">
    <location>
        <begin position="321"/>
        <end position="332"/>
    </location>
</feature>
<feature type="domain" description="CUE" evidence="2">
    <location>
        <begin position="8"/>
        <end position="51"/>
    </location>
</feature>